<accession>A0ABN7AZE6</accession>
<feature type="compositionally biased region" description="Basic and acidic residues" evidence="1">
    <location>
        <begin position="333"/>
        <end position="349"/>
    </location>
</feature>
<dbReference type="Proteomes" id="UP001307889">
    <property type="component" value="Chromosome 7"/>
</dbReference>
<proteinExistence type="predicted"/>
<feature type="region of interest" description="Disordered" evidence="1">
    <location>
        <begin position="149"/>
        <end position="189"/>
    </location>
</feature>
<sequence>MAGSKAGSSGTGGKYDHGTIVAAKLGRFPRWPAMVDLCPETNGFSWAKKENCPPTHYHVVFFDNPDKVTRSWIAESSIVPYRTQFPTPVAQKEIDAVKSMKSTALKRRLVEARHRADQALTMASEERREKCSFLSTYKGTITMFDDDGKKTIIKRKEPKSTKAPSAPRKRKRNSSPTENEAHPPIPKIKICRLSEDLSTISSIHPDEEIPVDKEISSVLSNGFEVSRTKPEAAKEGRGRKRQKGKKRAKPGSKKSKVASAAQESSPAANQTSPVAARKSKSAHFEAEVADPEPIGKPEGDQVSSRADIPLELPSSASMLHTPAGKSFATPEVPKTKEKPKTNHRDYESDCDRSFSEELRNVMNQIKNTPIPLKKTEKTISNLSLMLPKTETIFPKVDLTLNDCSIVEKLKCGDIVYAQRHSQPAWPAVVRIDEKKGSFLQPNSYDPTHVFVFFLVLNQSNWVPLKNVTLFEEGLESKINIPKFHQAVHEARSLLGTPHDLRVAQLLQRPLAN</sequence>
<dbReference type="InterPro" id="IPR042778">
    <property type="entry name" value="ZCWPW1/ZCWPW2"/>
</dbReference>
<dbReference type="Gene3D" id="2.30.30.140">
    <property type="match status" value="2"/>
</dbReference>
<dbReference type="PANTHER" id="PTHR15999">
    <property type="entry name" value="ZINC FINGER CW-TYPE PWWP DOMAIN PROTEIN 1"/>
    <property type="match status" value="1"/>
</dbReference>
<feature type="compositionally biased region" description="Basic and acidic residues" evidence="1">
    <location>
        <begin position="226"/>
        <end position="236"/>
    </location>
</feature>
<feature type="compositionally biased region" description="Basic residues" evidence="1">
    <location>
        <begin position="237"/>
        <end position="256"/>
    </location>
</feature>
<dbReference type="PROSITE" id="PS50812">
    <property type="entry name" value="PWWP"/>
    <property type="match status" value="1"/>
</dbReference>
<dbReference type="PANTHER" id="PTHR15999:SF2">
    <property type="entry name" value="ZINC FINGER CW-TYPE PWWP DOMAIN PROTEIN 1"/>
    <property type="match status" value="1"/>
</dbReference>
<gene>
    <name evidence="3" type="ORF">NTJ_09080</name>
</gene>
<organism evidence="3 4">
    <name type="scientific">Nesidiocoris tenuis</name>
    <dbReference type="NCBI Taxonomy" id="355587"/>
    <lineage>
        <taxon>Eukaryota</taxon>
        <taxon>Metazoa</taxon>
        <taxon>Ecdysozoa</taxon>
        <taxon>Arthropoda</taxon>
        <taxon>Hexapoda</taxon>
        <taxon>Insecta</taxon>
        <taxon>Pterygota</taxon>
        <taxon>Neoptera</taxon>
        <taxon>Paraneoptera</taxon>
        <taxon>Hemiptera</taxon>
        <taxon>Heteroptera</taxon>
        <taxon>Panheteroptera</taxon>
        <taxon>Cimicomorpha</taxon>
        <taxon>Miridae</taxon>
        <taxon>Dicyphina</taxon>
        <taxon>Nesidiocoris</taxon>
    </lineage>
</organism>
<feature type="region of interest" description="Disordered" evidence="1">
    <location>
        <begin position="226"/>
        <end position="303"/>
    </location>
</feature>
<dbReference type="SMART" id="SM00293">
    <property type="entry name" value="PWWP"/>
    <property type="match status" value="2"/>
</dbReference>
<feature type="compositionally biased region" description="Basic and acidic residues" evidence="1">
    <location>
        <begin position="149"/>
        <end position="160"/>
    </location>
</feature>
<keyword evidence="4" id="KW-1185">Reference proteome</keyword>
<feature type="compositionally biased region" description="Polar residues" evidence="1">
    <location>
        <begin position="261"/>
        <end position="273"/>
    </location>
</feature>
<protein>
    <recommendedName>
        <fullName evidence="2">PWWP domain-containing protein</fullName>
    </recommendedName>
</protein>
<dbReference type="InterPro" id="IPR000313">
    <property type="entry name" value="PWWP_dom"/>
</dbReference>
<reference evidence="3 4" key="1">
    <citation type="submission" date="2023-09" db="EMBL/GenBank/DDBJ databases">
        <title>Nesidiocoris tenuis whole genome shotgun sequence.</title>
        <authorList>
            <person name="Shibata T."/>
            <person name="Shimoda M."/>
            <person name="Kobayashi T."/>
            <person name="Uehara T."/>
        </authorList>
    </citation>
    <scope>NUCLEOTIDE SEQUENCE [LARGE SCALE GENOMIC DNA]</scope>
    <source>
        <strain evidence="3 4">Japan</strain>
    </source>
</reference>
<evidence type="ECO:0000256" key="1">
    <source>
        <dbReference type="SAM" id="MobiDB-lite"/>
    </source>
</evidence>
<evidence type="ECO:0000313" key="4">
    <source>
        <dbReference type="Proteomes" id="UP001307889"/>
    </source>
</evidence>
<dbReference type="Pfam" id="PF00855">
    <property type="entry name" value="PWWP"/>
    <property type="match status" value="2"/>
</dbReference>
<dbReference type="EMBL" id="AP028915">
    <property type="protein sequence ID" value="BES96271.1"/>
    <property type="molecule type" value="Genomic_DNA"/>
</dbReference>
<name>A0ABN7AZE6_9HEMI</name>
<feature type="region of interest" description="Disordered" evidence="1">
    <location>
        <begin position="315"/>
        <end position="349"/>
    </location>
</feature>
<dbReference type="CDD" id="cd05162">
    <property type="entry name" value="PWWP"/>
    <property type="match status" value="1"/>
</dbReference>
<evidence type="ECO:0000259" key="2">
    <source>
        <dbReference type="PROSITE" id="PS50812"/>
    </source>
</evidence>
<feature type="domain" description="PWWP" evidence="2">
    <location>
        <begin position="17"/>
        <end position="84"/>
    </location>
</feature>
<dbReference type="SUPFAM" id="SSF63748">
    <property type="entry name" value="Tudor/PWWP/MBT"/>
    <property type="match status" value="2"/>
</dbReference>
<evidence type="ECO:0000313" key="3">
    <source>
        <dbReference type="EMBL" id="BES96271.1"/>
    </source>
</evidence>